<dbReference type="InterPro" id="IPR011765">
    <property type="entry name" value="Pept_M16_N"/>
</dbReference>
<evidence type="ECO:0000256" key="4">
    <source>
        <dbReference type="ARBA" id="ARBA00022833"/>
    </source>
</evidence>
<dbReference type="PANTHER" id="PTHR43690:SF17">
    <property type="entry name" value="PROTEIN YHJJ"/>
    <property type="match status" value="1"/>
</dbReference>
<keyword evidence="5" id="KW-0482">Metalloprotease</keyword>
<evidence type="ECO:0000256" key="2">
    <source>
        <dbReference type="ARBA" id="ARBA00022670"/>
    </source>
</evidence>
<evidence type="ECO:0000256" key="1">
    <source>
        <dbReference type="ARBA" id="ARBA00007261"/>
    </source>
</evidence>
<evidence type="ECO:0000256" key="3">
    <source>
        <dbReference type="ARBA" id="ARBA00022801"/>
    </source>
</evidence>
<proteinExistence type="inferred from homology"/>
<dbReference type="SUPFAM" id="SSF63411">
    <property type="entry name" value="LuxS/MPP-like metallohydrolase"/>
    <property type="match status" value="2"/>
</dbReference>
<dbReference type="PANTHER" id="PTHR43690">
    <property type="entry name" value="NARDILYSIN"/>
    <property type="match status" value="1"/>
</dbReference>
<dbReference type="EMBL" id="JBHRYO010000002">
    <property type="protein sequence ID" value="MFC3756802.1"/>
    <property type="molecule type" value="Genomic_DNA"/>
</dbReference>
<organism evidence="8 9">
    <name type="scientific">Chryseobacterium tructae</name>
    <dbReference type="NCBI Taxonomy" id="1037380"/>
    <lineage>
        <taxon>Bacteria</taxon>
        <taxon>Pseudomonadati</taxon>
        <taxon>Bacteroidota</taxon>
        <taxon>Flavobacteriia</taxon>
        <taxon>Flavobacteriales</taxon>
        <taxon>Weeksellaceae</taxon>
        <taxon>Chryseobacterium group</taxon>
        <taxon>Chryseobacterium</taxon>
    </lineage>
</organism>
<evidence type="ECO:0000259" key="6">
    <source>
        <dbReference type="Pfam" id="PF00675"/>
    </source>
</evidence>
<dbReference type="InterPro" id="IPR050626">
    <property type="entry name" value="Peptidase_M16"/>
</dbReference>
<reference evidence="9" key="1">
    <citation type="journal article" date="2019" name="Int. J. Syst. Evol. Microbiol.">
        <title>The Global Catalogue of Microorganisms (GCM) 10K type strain sequencing project: providing services to taxonomists for standard genome sequencing and annotation.</title>
        <authorList>
            <consortium name="The Broad Institute Genomics Platform"/>
            <consortium name="The Broad Institute Genome Sequencing Center for Infectious Disease"/>
            <person name="Wu L."/>
            <person name="Ma J."/>
        </authorList>
    </citation>
    <scope>NUCLEOTIDE SEQUENCE [LARGE SCALE GENOMIC DNA]</scope>
    <source>
        <strain evidence="9">CECT 7798</strain>
    </source>
</reference>
<keyword evidence="4" id="KW-0862">Zinc</keyword>
<name>A0ABV7XVZ0_9FLAO</name>
<keyword evidence="9" id="KW-1185">Reference proteome</keyword>
<comment type="similarity">
    <text evidence="1">Belongs to the peptidase M16 family.</text>
</comment>
<dbReference type="Pfam" id="PF05193">
    <property type="entry name" value="Peptidase_M16_C"/>
    <property type="match status" value="1"/>
</dbReference>
<feature type="domain" description="Peptidase M16 C-terminal" evidence="7">
    <location>
        <begin position="196"/>
        <end position="372"/>
    </location>
</feature>
<gene>
    <name evidence="8" type="ORF">ACFONJ_12555</name>
</gene>
<dbReference type="Pfam" id="PF00675">
    <property type="entry name" value="Peptidase_M16"/>
    <property type="match status" value="1"/>
</dbReference>
<accession>A0ABV7XVZ0</accession>
<feature type="domain" description="Peptidase M16 N-terminal" evidence="6">
    <location>
        <begin position="39"/>
        <end position="156"/>
    </location>
</feature>
<evidence type="ECO:0000256" key="5">
    <source>
        <dbReference type="ARBA" id="ARBA00023049"/>
    </source>
</evidence>
<protein>
    <submittedName>
        <fullName evidence="8">M16 family metallopeptidase</fullName>
    </submittedName>
</protein>
<evidence type="ECO:0000313" key="8">
    <source>
        <dbReference type="EMBL" id="MFC3756802.1"/>
    </source>
</evidence>
<evidence type="ECO:0000313" key="9">
    <source>
        <dbReference type="Proteomes" id="UP001595735"/>
    </source>
</evidence>
<evidence type="ECO:0000259" key="7">
    <source>
        <dbReference type="Pfam" id="PF05193"/>
    </source>
</evidence>
<dbReference type="Gene3D" id="3.30.830.10">
    <property type="entry name" value="Metalloenzyme, LuxS/M16 peptidase-like"/>
    <property type="match status" value="2"/>
</dbReference>
<dbReference type="RefSeq" id="WP_290297538.1">
    <property type="nucleotide sequence ID" value="NZ_JAUFQR010000001.1"/>
</dbReference>
<comment type="caution">
    <text evidence="8">The sequence shown here is derived from an EMBL/GenBank/DDBJ whole genome shotgun (WGS) entry which is preliminary data.</text>
</comment>
<sequence>MKSLKFKKTLLTTAIFVSGICLSQQIKFKEYDLPNGLHVILHQDNTVPVVTTAVMYYVGAKDEVKGKTGFAHFFEHLLFEGTNNIKKGDWFKIVLSNGGRNNANTNYDRTYYYETFPSNNEQLGLWMEAERMRHAVIDQTGVNTQRNVVKEEKKERIDNVPYGGNAYLTAVNPHIFNRHPYSGSIIGSIEDLNSAQLDEFKTFYKKYYVPNNATLVVAGDIKPEQTKKWIQQYYGSIPKGIVTPKNLPAEEPIVQEKEVTETDQNIELPAYIFAYRIPGNKEKDSYILKMLASYLGSGPSSVLQNKLANKDKKVLDLSVGLLSMEDYGVFKIFAIPRGDVKKQILKEDIDAEIKKLQTTLISQEEYQKLQNEFESYFVKQNSNIEKITESLATNYVLKGNTNLINKEIDIYKSVTREDLQQAAIKYLNPNQRVVINYLPATK</sequence>
<dbReference type="InterPro" id="IPR007863">
    <property type="entry name" value="Peptidase_M16_C"/>
</dbReference>
<keyword evidence="3" id="KW-0378">Hydrolase</keyword>
<keyword evidence="2" id="KW-0645">Protease</keyword>
<dbReference type="InterPro" id="IPR011249">
    <property type="entry name" value="Metalloenz_LuxS/M16"/>
</dbReference>
<dbReference type="Proteomes" id="UP001595735">
    <property type="component" value="Unassembled WGS sequence"/>
</dbReference>